<organism evidence="1">
    <name type="scientific">Myoviridae sp. ct9dX1</name>
    <dbReference type="NCBI Taxonomy" id="2827665"/>
    <lineage>
        <taxon>Viruses</taxon>
        <taxon>Duplodnaviria</taxon>
        <taxon>Heunggongvirae</taxon>
        <taxon>Uroviricota</taxon>
        <taxon>Caudoviricetes</taxon>
    </lineage>
</organism>
<proteinExistence type="predicted"/>
<name>A0A8S5TJ01_9CAUD</name>
<reference evidence="1" key="1">
    <citation type="journal article" date="2021" name="Proc. Natl. Acad. Sci. U.S.A.">
        <title>A Catalog of Tens of Thousands of Viruses from Human Metagenomes Reveals Hidden Associations with Chronic Diseases.</title>
        <authorList>
            <person name="Tisza M.J."/>
            <person name="Buck C.B."/>
        </authorList>
    </citation>
    <scope>NUCLEOTIDE SEQUENCE</scope>
    <source>
        <strain evidence="1">Ct9dX1</strain>
    </source>
</reference>
<evidence type="ECO:0000313" key="1">
    <source>
        <dbReference type="EMBL" id="DAF63043.1"/>
    </source>
</evidence>
<protein>
    <submittedName>
        <fullName evidence="1">Uncharacterized protein</fullName>
    </submittedName>
</protein>
<dbReference type="EMBL" id="BK032832">
    <property type="protein sequence ID" value="DAF63043.1"/>
    <property type="molecule type" value="Genomic_DNA"/>
</dbReference>
<accession>A0A8S5TJ01</accession>
<sequence>MAINTANPYLQARLFSQIGRIQAAQELALAESTLKNYELGLSSVPDSTVLRMSYLYRTPWLRVQHLQKNVVFCDIFGLIPESPTLAFGVLQMQKEVSDVVGVLPAIISDVVNQSRVSSHLISELREAAVALLSIFGRETKKETACAGTQTVSRG</sequence>